<dbReference type="AlphaFoldDB" id="A0A9Q1QCZ6"/>
<evidence type="ECO:0000313" key="3">
    <source>
        <dbReference type="Proteomes" id="UP001153076"/>
    </source>
</evidence>
<sequence length="178" mass="20154">MTISDLRANVGLLQQSAGHDPSKSKKNRRGNTSKDRSDFEDQDSDVEQIGESLDTPIADRGGPLSIMMIVTRIQKLTLNVMGIKNARLSLPILPVRLLEIVFFNGITSCSDMPNCEDIQLDGQKVHRWRKVKCSAPEMENYPPIYFDGCQWIARQAQEEDSFFLEKKVGVYDLCMKTE</sequence>
<gene>
    <name evidence="2" type="ORF">Cgig2_030720</name>
</gene>
<proteinExistence type="predicted"/>
<dbReference type="Proteomes" id="UP001153076">
    <property type="component" value="Unassembled WGS sequence"/>
</dbReference>
<reference evidence="2" key="1">
    <citation type="submission" date="2022-04" db="EMBL/GenBank/DDBJ databases">
        <title>Carnegiea gigantea Genome sequencing and assembly v2.</title>
        <authorList>
            <person name="Copetti D."/>
            <person name="Sanderson M.J."/>
            <person name="Burquez A."/>
            <person name="Wojciechowski M.F."/>
        </authorList>
    </citation>
    <scope>NUCLEOTIDE SEQUENCE</scope>
    <source>
        <strain evidence="2">SGP5-SGP5p</strain>
        <tissue evidence="2">Aerial part</tissue>
    </source>
</reference>
<name>A0A9Q1QCZ6_9CARY</name>
<organism evidence="2 3">
    <name type="scientific">Carnegiea gigantea</name>
    <dbReference type="NCBI Taxonomy" id="171969"/>
    <lineage>
        <taxon>Eukaryota</taxon>
        <taxon>Viridiplantae</taxon>
        <taxon>Streptophyta</taxon>
        <taxon>Embryophyta</taxon>
        <taxon>Tracheophyta</taxon>
        <taxon>Spermatophyta</taxon>
        <taxon>Magnoliopsida</taxon>
        <taxon>eudicotyledons</taxon>
        <taxon>Gunneridae</taxon>
        <taxon>Pentapetalae</taxon>
        <taxon>Caryophyllales</taxon>
        <taxon>Cactineae</taxon>
        <taxon>Cactaceae</taxon>
        <taxon>Cactoideae</taxon>
        <taxon>Echinocereeae</taxon>
        <taxon>Carnegiea</taxon>
    </lineage>
</organism>
<feature type="region of interest" description="Disordered" evidence="1">
    <location>
        <begin position="1"/>
        <end position="56"/>
    </location>
</feature>
<evidence type="ECO:0000313" key="2">
    <source>
        <dbReference type="EMBL" id="KAJ8437698.1"/>
    </source>
</evidence>
<comment type="caution">
    <text evidence="2">The sequence shown here is derived from an EMBL/GenBank/DDBJ whole genome shotgun (WGS) entry which is preliminary data.</text>
</comment>
<evidence type="ECO:0000256" key="1">
    <source>
        <dbReference type="SAM" id="MobiDB-lite"/>
    </source>
</evidence>
<accession>A0A9Q1QCZ6</accession>
<keyword evidence="3" id="KW-1185">Reference proteome</keyword>
<dbReference type="EMBL" id="JAKOGI010000287">
    <property type="protein sequence ID" value="KAJ8437698.1"/>
    <property type="molecule type" value="Genomic_DNA"/>
</dbReference>
<protein>
    <submittedName>
        <fullName evidence="2">Uncharacterized protein</fullName>
    </submittedName>
</protein>